<dbReference type="SUPFAM" id="SSF52317">
    <property type="entry name" value="Class I glutamine amidotransferase-like"/>
    <property type="match status" value="1"/>
</dbReference>
<protein>
    <submittedName>
        <fullName evidence="2">Putative amino transferase</fullName>
    </submittedName>
</protein>
<dbReference type="AlphaFoldDB" id="A0A7U3UWG1"/>
<accession>A0A7U3UWG1</accession>
<dbReference type="RefSeq" id="WP_202236126.1">
    <property type="nucleotide sequence ID" value="NZ_AP018365.1"/>
</dbReference>
<evidence type="ECO:0000313" key="3">
    <source>
        <dbReference type="Proteomes" id="UP000595703"/>
    </source>
</evidence>
<dbReference type="InterPro" id="IPR044992">
    <property type="entry name" value="ChyE-like"/>
</dbReference>
<proteinExistence type="predicted"/>
<dbReference type="InterPro" id="IPR017926">
    <property type="entry name" value="GATASE"/>
</dbReference>
<reference evidence="2 3" key="2">
    <citation type="journal article" date="2011" name="J. Antibiot.">
        <title>Furaquinocins I and J: novel polyketide isoprenoid hybrid compounds from Streptomyces reveromyceticus SN-593.</title>
        <authorList>
            <person name="Panthee S."/>
            <person name="Takahashi S."/>
            <person name="Takagi H."/>
            <person name="Nogawa T."/>
            <person name="Oowada E."/>
            <person name="Uramoto M."/>
            <person name="Osada H."/>
        </authorList>
    </citation>
    <scope>NUCLEOTIDE SEQUENCE [LARGE SCALE GENOMIC DNA]</scope>
    <source>
        <strain evidence="2 3">SN-593</strain>
    </source>
</reference>
<keyword evidence="2" id="KW-0808">Transferase</keyword>
<evidence type="ECO:0000259" key="1">
    <source>
        <dbReference type="Pfam" id="PF00117"/>
    </source>
</evidence>
<name>A0A7U3UWG1_9ACTN</name>
<dbReference type="PANTHER" id="PTHR42695:SF5">
    <property type="entry name" value="GLUTAMINE AMIDOTRANSFERASE YLR126C-RELATED"/>
    <property type="match status" value="1"/>
</dbReference>
<reference evidence="2 3" key="1">
    <citation type="journal article" date="2010" name="J. Bacteriol.">
        <title>Biochemical characterization of a novel indole prenyltransferase from Streptomyces sp. SN-593.</title>
        <authorList>
            <person name="Takahashi S."/>
            <person name="Takagi H."/>
            <person name="Toyoda A."/>
            <person name="Uramoto M."/>
            <person name="Nogawa T."/>
            <person name="Ueki M."/>
            <person name="Sakaki Y."/>
            <person name="Osada H."/>
        </authorList>
    </citation>
    <scope>NUCLEOTIDE SEQUENCE [LARGE SCALE GENOMIC DNA]</scope>
    <source>
        <strain evidence="2 3">SN-593</strain>
    </source>
</reference>
<dbReference type="CDD" id="cd01741">
    <property type="entry name" value="GATase1_1"/>
    <property type="match status" value="1"/>
</dbReference>
<gene>
    <name evidence="2" type="ORF">RVR_6947</name>
</gene>
<dbReference type="PANTHER" id="PTHR42695">
    <property type="entry name" value="GLUTAMINE AMIDOTRANSFERASE YLR126C-RELATED"/>
    <property type="match status" value="1"/>
</dbReference>
<dbReference type="GO" id="GO:0005829">
    <property type="term" value="C:cytosol"/>
    <property type="evidence" value="ECO:0007669"/>
    <property type="project" value="TreeGrafter"/>
</dbReference>
<reference evidence="2 3" key="3">
    <citation type="journal article" date="2011" name="Nat. Chem. Biol.">
        <title>Reveromycin A biosynthesis uses RevG and RevJ for stereospecific spiroacetal formation.</title>
        <authorList>
            <person name="Takahashi S."/>
            <person name="Toyoda A."/>
            <person name="Sekiyama Y."/>
            <person name="Takagi H."/>
            <person name="Nogawa T."/>
            <person name="Uramoto M."/>
            <person name="Suzuki R."/>
            <person name="Koshino H."/>
            <person name="Kumano T."/>
            <person name="Panthee S."/>
            <person name="Dairi T."/>
            <person name="Ishikawa J."/>
            <person name="Ikeda H."/>
            <person name="Sakaki Y."/>
            <person name="Osada H."/>
        </authorList>
    </citation>
    <scope>NUCLEOTIDE SEQUENCE [LARGE SCALE GENOMIC DNA]</scope>
    <source>
        <strain evidence="2 3">SN-593</strain>
    </source>
</reference>
<organism evidence="2 3">
    <name type="scientific">Actinacidiphila reveromycinica</name>
    <dbReference type="NCBI Taxonomy" id="659352"/>
    <lineage>
        <taxon>Bacteria</taxon>
        <taxon>Bacillati</taxon>
        <taxon>Actinomycetota</taxon>
        <taxon>Actinomycetes</taxon>
        <taxon>Kitasatosporales</taxon>
        <taxon>Streptomycetaceae</taxon>
        <taxon>Actinacidiphila</taxon>
    </lineage>
</organism>
<dbReference type="EMBL" id="AP018365">
    <property type="protein sequence ID" value="BBB00058.1"/>
    <property type="molecule type" value="Genomic_DNA"/>
</dbReference>
<dbReference type="KEGG" id="arev:RVR_6947"/>
<dbReference type="Gene3D" id="3.40.50.880">
    <property type="match status" value="1"/>
</dbReference>
<keyword evidence="3" id="KW-1185">Reference proteome</keyword>
<evidence type="ECO:0000313" key="2">
    <source>
        <dbReference type="EMBL" id="BBB00058.1"/>
    </source>
</evidence>
<dbReference type="GO" id="GO:0016740">
    <property type="term" value="F:transferase activity"/>
    <property type="evidence" value="ECO:0007669"/>
    <property type="project" value="UniProtKB-KW"/>
</dbReference>
<dbReference type="Proteomes" id="UP000595703">
    <property type="component" value="Chromosome"/>
</dbReference>
<feature type="domain" description="Glutamine amidotransferase" evidence="1">
    <location>
        <begin position="52"/>
        <end position="186"/>
    </location>
</feature>
<reference evidence="2 3" key="4">
    <citation type="journal article" date="2020" name="Sci. Rep.">
        <title>beta-carboline chemical signals induce reveromycin production through a LuxR family regulator in Streptomyces sp. SN-593.</title>
        <authorList>
            <person name="Panthee S."/>
            <person name="Kito N."/>
            <person name="Hayashi T."/>
            <person name="Shimizu T."/>
            <person name="Ishikawa J."/>
            <person name="Hamamoto H."/>
            <person name="Osada H."/>
            <person name="Takahashi S."/>
        </authorList>
    </citation>
    <scope>NUCLEOTIDE SEQUENCE [LARGE SCALE GENOMIC DNA]</scope>
    <source>
        <strain evidence="2 3">SN-593</strain>
    </source>
</reference>
<sequence length="238" mass="25267">MAATALVVQNTPAGGPGRWERWLEEGGLTLDVVHGYAGEPLPERLRPRYQALVVLGGGFLPDDDARAPWLARTRELAAEAVDRGLPVFGICLGGQLLAQVAGGSVRGEHGRPEFGSVELTLRQEAADDPLFAGLPARPHAIENHVDAITALPPGATWLASTEGCPYQAFRLGESAWGVQFHPEAEAERISRWDTGRLARHGVDRDGLHRAALATDAAAAAVWREVALRFAGRAAAAAA</sequence>
<dbReference type="Pfam" id="PF00117">
    <property type="entry name" value="GATase"/>
    <property type="match status" value="1"/>
</dbReference>
<dbReference type="InterPro" id="IPR029062">
    <property type="entry name" value="Class_I_gatase-like"/>
</dbReference>
<dbReference type="PROSITE" id="PS51273">
    <property type="entry name" value="GATASE_TYPE_1"/>
    <property type="match status" value="1"/>
</dbReference>